<comment type="caution">
    <text evidence="6">The sequence shown here is derived from an EMBL/GenBank/DDBJ whole genome shotgun (WGS) entry which is preliminary data.</text>
</comment>
<dbReference type="Gene3D" id="3.40.50.720">
    <property type="entry name" value="NAD(P)-binding Rossmann-like Domain"/>
    <property type="match status" value="1"/>
</dbReference>
<comment type="similarity">
    <text evidence="1">Belongs to the zinc-containing alcohol dehydrogenase family.</text>
</comment>
<evidence type="ECO:0000259" key="5">
    <source>
        <dbReference type="SMART" id="SM00829"/>
    </source>
</evidence>
<dbReference type="InterPro" id="IPR047122">
    <property type="entry name" value="Trans-enoyl_RdTase-like"/>
</dbReference>
<dbReference type="Pfam" id="PF12273">
    <property type="entry name" value="RCR"/>
    <property type="match status" value="1"/>
</dbReference>
<dbReference type="AlphaFoldDB" id="A0A1Z5TUN6"/>
<dbReference type="SUPFAM" id="SSF51735">
    <property type="entry name" value="NAD(P)-binding Rossmann-fold domains"/>
    <property type="match status" value="1"/>
</dbReference>
<dbReference type="SUPFAM" id="SSF50129">
    <property type="entry name" value="GroES-like"/>
    <property type="match status" value="1"/>
</dbReference>
<keyword evidence="3" id="KW-0560">Oxidoreductase</keyword>
<evidence type="ECO:0000256" key="2">
    <source>
        <dbReference type="ARBA" id="ARBA00011245"/>
    </source>
</evidence>
<dbReference type="SMART" id="SM00829">
    <property type="entry name" value="PKS_ER"/>
    <property type="match status" value="1"/>
</dbReference>
<dbReference type="InterPro" id="IPR013149">
    <property type="entry name" value="ADH-like_C"/>
</dbReference>
<evidence type="ECO:0000256" key="1">
    <source>
        <dbReference type="ARBA" id="ARBA00008072"/>
    </source>
</evidence>
<dbReference type="InterPro" id="IPR020999">
    <property type="entry name" value="Chitin_synth_reg_RCR"/>
</dbReference>
<gene>
    <name evidence="6" type="ORF">BTJ68_00282</name>
</gene>
<dbReference type="InterPro" id="IPR013154">
    <property type="entry name" value="ADH-like_N"/>
</dbReference>
<evidence type="ECO:0000256" key="3">
    <source>
        <dbReference type="ARBA" id="ARBA00023002"/>
    </source>
</evidence>
<dbReference type="GO" id="GO:0016651">
    <property type="term" value="F:oxidoreductase activity, acting on NAD(P)H"/>
    <property type="evidence" value="ECO:0007669"/>
    <property type="project" value="InterPro"/>
</dbReference>
<dbReference type="Pfam" id="PF08240">
    <property type="entry name" value="ADH_N"/>
    <property type="match status" value="1"/>
</dbReference>
<keyword evidence="4" id="KW-0812">Transmembrane</keyword>
<keyword evidence="4" id="KW-1133">Transmembrane helix</keyword>
<dbReference type="InterPro" id="IPR020843">
    <property type="entry name" value="ER"/>
</dbReference>
<dbReference type="FunCoup" id="A0A1Z5TUN6">
    <property type="interactions" value="353"/>
</dbReference>
<dbReference type="Gene3D" id="3.90.180.10">
    <property type="entry name" value="Medium-chain alcohol dehydrogenases, catalytic domain"/>
    <property type="match status" value="1"/>
</dbReference>
<comment type="subunit">
    <text evidence="2">Monomer.</text>
</comment>
<reference evidence="6 7" key="1">
    <citation type="submission" date="2017-01" db="EMBL/GenBank/DDBJ databases">
        <title>The recent genome duplication of the halophilic yeast Hortaea werneckii: insights from long-read sequencing.</title>
        <authorList>
            <person name="Sinha S."/>
            <person name="Flibotte S."/>
            <person name="Neira M."/>
            <person name="Lenassi M."/>
            <person name="Gostincar C."/>
            <person name="Stajich J.E."/>
            <person name="Nislow C.E."/>
        </authorList>
    </citation>
    <scope>NUCLEOTIDE SEQUENCE [LARGE SCALE GENOMIC DNA]</scope>
    <source>
        <strain evidence="6 7">EXF-2000</strain>
    </source>
</reference>
<protein>
    <recommendedName>
        <fullName evidence="5">Enoyl reductase (ER) domain-containing protein</fullName>
    </recommendedName>
</protein>
<proteinExistence type="inferred from homology"/>
<dbReference type="InParanoid" id="A0A1Z5TUN6"/>
<dbReference type="EMBL" id="MUNK01000002">
    <property type="protein sequence ID" value="OTA39716.1"/>
    <property type="molecule type" value="Genomic_DNA"/>
</dbReference>
<keyword evidence="7" id="KW-1185">Reference proteome</keyword>
<feature type="domain" description="Enoyl reductase (ER)" evidence="5">
    <location>
        <begin position="153"/>
        <end position="484"/>
    </location>
</feature>
<dbReference type="STRING" id="1157616.A0A1Z5TUN6"/>
<dbReference type="PANTHER" id="PTHR45348:SF2">
    <property type="entry name" value="ZINC-TYPE ALCOHOL DEHYDROGENASE-LIKE PROTEIN C2E1P3.01"/>
    <property type="match status" value="1"/>
</dbReference>
<evidence type="ECO:0000256" key="4">
    <source>
        <dbReference type="SAM" id="Phobius"/>
    </source>
</evidence>
<sequence>MPSIMERAADLVPRYVCNGYYDNCYNGAWNSWARWLVLALIIVGAFFIFFLFSCITARRRRRHGYRPYRGTGWALGRTPAGHAPAQYNSAAPYYANYQPQYNNSNNPPPPPSYGQSQSYYGQNADYYGRQNDVELQQPENAYKPPEDKMKAIKVVENGKAELQEVPVPKLKDDYVLVKVKAVALNPTDWKHIDKLAIPGHTVGCDFAGVVEEIGPKVKKDWKKGDRIAGFTHGVNSADANDGCFAEYCQAKGDLWTKIPDNVSDEDASTLGVGVSTVGQGLYQSLGLPLPGSGKAGVPILIYGGSTATGSLAIQYALLSGCDVIATCSERNFPFVKSLGASAAFDYKDPDCAKKIREHTKDQLAHVFDCISEGESPKICSEAIGSQGGTVSYLLPAKHDRTDVQNRHTLAYTMIGEGFKFGPMDFPDKPEDKEFGEKFWDISGKLITSKQISVHPPKVGKGGLEGVFDGLQQLREGKVSGVKLVYRVA</sequence>
<dbReference type="InterPro" id="IPR011032">
    <property type="entry name" value="GroES-like_sf"/>
</dbReference>
<dbReference type="OrthoDB" id="48317at2759"/>
<dbReference type="Pfam" id="PF00107">
    <property type="entry name" value="ADH_zinc_N"/>
    <property type="match status" value="1"/>
</dbReference>
<accession>A0A1Z5TUN6</accession>
<organism evidence="6 7">
    <name type="scientific">Hortaea werneckii EXF-2000</name>
    <dbReference type="NCBI Taxonomy" id="1157616"/>
    <lineage>
        <taxon>Eukaryota</taxon>
        <taxon>Fungi</taxon>
        <taxon>Dikarya</taxon>
        <taxon>Ascomycota</taxon>
        <taxon>Pezizomycotina</taxon>
        <taxon>Dothideomycetes</taxon>
        <taxon>Dothideomycetidae</taxon>
        <taxon>Mycosphaerellales</taxon>
        <taxon>Teratosphaeriaceae</taxon>
        <taxon>Hortaea</taxon>
    </lineage>
</organism>
<dbReference type="PANTHER" id="PTHR45348">
    <property type="entry name" value="HYPOTHETICAL OXIDOREDUCTASE (EUROFUNG)"/>
    <property type="match status" value="1"/>
</dbReference>
<dbReference type="VEuPathDB" id="FungiDB:BTJ68_00282"/>
<evidence type="ECO:0000313" key="7">
    <source>
        <dbReference type="Proteomes" id="UP000194280"/>
    </source>
</evidence>
<keyword evidence="4" id="KW-0472">Membrane</keyword>
<dbReference type="InterPro" id="IPR036291">
    <property type="entry name" value="NAD(P)-bd_dom_sf"/>
</dbReference>
<feature type="transmembrane region" description="Helical" evidence="4">
    <location>
        <begin position="35"/>
        <end position="57"/>
    </location>
</feature>
<evidence type="ECO:0000313" key="6">
    <source>
        <dbReference type="EMBL" id="OTA39716.1"/>
    </source>
</evidence>
<name>A0A1Z5TUN6_HORWE</name>
<dbReference type="Proteomes" id="UP000194280">
    <property type="component" value="Unassembled WGS sequence"/>
</dbReference>
<dbReference type="CDD" id="cd08249">
    <property type="entry name" value="enoyl_reductase_like"/>
    <property type="match status" value="1"/>
</dbReference>